<comment type="caution">
    <text evidence="3">The sequence shown here is derived from an EMBL/GenBank/DDBJ whole genome shotgun (WGS) entry which is preliminary data.</text>
</comment>
<feature type="compositionally biased region" description="Acidic residues" evidence="1">
    <location>
        <begin position="141"/>
        <end position="150"/>
    </location>
</feature>
<gene>
    <name evidence="3" type="ORF">B0T16DRAFT_452286</name>
</gene>
<feature type="compositionally biased region" description="Pro residues" evidence="1">
    <location>
        <begin position="47"/>
        <end position="58"/>
    </location>
</feature>
<feature type="compositionally biased region" description="Basic and acidic residues" evidence="1">
    <location>
        <begin position="289"/>
        <end position="303"/>
    </location>
</feature>
<feature type="compositionally biased region" description="Polar residues" evidence="1">
    <location>
        <begin position="164"/>
        <end position="191"/>
    </location>
</feature>
<protein>
    <recommendedName>
        <fullName evidence="2">Inner kinetochore subunit AME1 domain-containing protein</fullName>
    </recommendedName>
</protein>
<evidence type="ECO:0000313" key="4">
    <source>
        <dbReference type="Proteomes" id="UP001174936"/>
    </source>
</evidence>
<feature type="domain" description="Inner kinetochore subunit AME1" evidence="2">
    <location>
        <begin position="473"/>
        <end position="663"/>
    </location>
</feature>
<reference evidence="3" key="1">
    <citation type="submission" date="2023-06" db="EMBL/GenBank/DDBJ databases">
        <title>Genome-scale phylogeny and comparative genomics of the fungal order Sordariales.</title>
        <authorList>
            <consortium name="Lawrence Berkeley National Laboratory"/>
            <person name="Hensen N."/>
            <person name="Bonometti L."/>
            <person name="Westerberg I."/>
            <person name="Brannstrom I.O."/>
            <person name="Guillou S."/>
            <person name="Cros-Aarteil S."/>
            <person name="Calhoun S."/>
            <person name="Haridas S."/>
            <person name="Kuo A."/>
            <person name="Mondo S."/>
            <person name="Pangilinan J."/>
            <person name="Riley R."/>
            <person name="Labutti K."/>
            <person name="Andreopoulos B."/>
            <person name="Lipzen A."/>
            <person name="Chen C."/>
            <person name="Yanf M."/>
            <person name="Daum C."/>
            <person name="Ng V."/>
            <person name="Clum A."/>
            <person name="Steindorff A."/>
            <person name="Ohm R."/>
            <person name="Martin F."/>
            <person name="Silar P."/>
            <person name="Natvig D."/>
            <person name="Lalanne C."/>
            <person name="Gautier V."/>
            <person name="Ament-Velasquez S.L."/>
            <person name="Kruys A."/>
            <person name="Hutchinson M.I."/>
            <person name="Powell A.J."/>
            <person name="Barry K."/>
            <person name="Miller A.N."/>
            <person name="Grigoriev I.V."/>
            <person name="Debuchy R."/>
            <person name="Gladieux P."/>
            <person name="Thoren M.H."/>
            <person name="Johannesson H."/>
        </authorList>
    </citation>
    <scope>NUCLEOTIDE SEQUENCE</scope>
    <source>
        <strain evidence="3">SMH2532-1</strain>
    </source>
</reference>
<feature type="compositionally biased region" description="Low complexity" evidence="1">
    <location>
        <begin position="395"/>
        <end position="407"/>
    </location>
</feature>
<sequence>MATRQDRLLERMRGARMHEVEDVSFGFELPDPEPMEVEEEPEQPSAVPTPPVTRPPPNTSAKRTRPGPSPPSATARITRSATVTSSPRTGSSTRSRTAVYDISDHSSTDGKRQQRSGARTTKRGRPSALSSALKRVSLELPLEEDEEMEEGGSVAPVVAPSPMERSSASLLTRTSQLSLGLTRSPLAQQDSVMAEEIGESPADAPGSGRRRPLRVSAGTPVMGSSTLLQRVLEDLDETTAHVPLSSPLQRAAARRKSGEPSAAVERQQRRSTRLSGGSSVGGGVGDEVTPDRPKEKAGPKEATTKPSGRRRGRAVPSSPPVEEDPDEEAAPEEAEEPAQDEDDERAQEIGDKEAAQKLAKRKRTRRSLPAPPSPELHTEPEEVPEPAAKRRRGRPVASPAQQQQPKAQKGKQPVKKQTARKKRGPKAAPADDNDEEVDGGAVPVTVHRFTKKVLVGEDEPDADILNAEIPFANRGGVNAVDVLSKLCEELIGSFAARLEQNVQNAEDTAGRREQRTMLRSLEAFQEELRTRLLEHTIALDTLHALRKRVRVAQREKLSLREDILRVRAERDQVALRMDAIRIRHEAESKEALRHISLSSAMHDIDLVVEKGQAAEELSATEQKQADLANLELLVSRIADQVGPKSDGGGTLNQIREFNAFLERTAGVLERR</sequence>
<feature type="region of interest" description="Disordered" evidence="1">
    <location>
        <begin position="1"/>
        <end position="225"/>
    </location>
</feature>
<feature type="compositionally biased region" description="Basic and acidic residues" evidence="1">
    <location>
        <begin position="1"/>
        <end position="21"/>
    </location>
</feature>
<dbReference type="AlphaFoldDB" id="A0AA40D012"/>
<feature type="compositionally biased region" description="Basic residues" evidence="1">
    <location>
        <begin position="408"/>
        <end position="425"/>
    </location>
</feature>
<feature type="compositionally biased region" description="Basic and acidic residues" evidence="1">
    <location>
        <begin position="346"/>
        <end position="355"/>
    </location>
</feature>
<feature type="compositionally biased region" description="Acidic residues" evidence="1">
    <location>
        <begin position="30"/>
        <end position="42"/>
    </location>
</feature>
<accession>A0AA40D012</accession>
<feature type="region of interest" description="Disordered" evidence="1">
    <location>
        <begin position="239"/>
        <end position="441"/>
    </location>
</feature>
<feature type="compositionally biased region" description="Basic and acidic residues" evidence="1">
    <location>
        <begin position="102"/>
        <end position="112"/>
    </location>
</feature>
<dbReference type="Proteomes" id="UP001174936">
    <property type="component" value="Unassembled WGS sequence"/>
</dbReference>
<evidence type="ECO:0000256" key="1">
    <source>
        <dbReference type="SAM" id="MobiDB-lite"/>
    </source>
</evidence>
<proteinExistence type="predicted"/>
<evidence type="ECO:0000313" key="3">
    <source>
        <dbReference type="EMBL" id="KAK0656752.1"/>
    </source>
</evidence>
<keyword evidence="4" id="KW-1185">Reference proteome</keyword>
<name>A0AA40D012_9PEZI</name>
<evidence type="ECO:0000259" key="2">
    <source>
        <dbReference type="Pfam" id="PF20994"/>
    </source>
</evidence>
<organism evidence="3 4">
    <name type="scientific">Cercophora newfieldiana</name>
    <dbReference type="NCBI Taxonomy" id="92897"/>
    <lineage>
        <taxon>Eukaryota</taxon>
        <taxon>Fungi</taxon>
        <taxon>Dikarya</taxon>
        <taxon>Ascomycota</taxon>
        <taxon>Pezizomycotina</taxon>
        <taxon>Sordariomycetes</taxon>
        <taxon>Sordariomycetidae</taxon>
        <taxon>Sordariales</taxon>
        <taxon>Lasiosphaeriaceae</taxon>
        <taxon>Cercophora</taxon>
    </lineage>
</organism>
<dbReference type="EMBL" id="JAULSV010000001">
    <property type="protein sequence ID" value="KAK0656752.1"/>
    <property type="molecule type" value="Genomic_DNA"/>
</dbReference>
<dbReference type="Pfam" id="PF20994">
    <property type="entry name" value="CENPU"/>
    <property type="match status" value="1"/>
</dbReference>
<feature type="compositionally biased region" description="Low complexity" evidence="1">
    <location>
        <begin position="82"/>
        <end position="97"/>
    </location>
</feature>
<dbReference type="InterPro" id="IPR048743">
    <property type="entry name" value="AME1"/>
</dbReference>
<feature type="compositionally biased region" description="Acidic residues" evidence="1">
    <location>
        <begin position="321"/>
        <end position="345"/>
    </location>
</feature>